<gene>
    <name evidence="2" type="ORF">SAMN05421739_105322</name>
</gene>
<dbReference type="Proteomes" id="UP000198724">
    <property type="component" value="Unassembled WGS sequence"/>
</dbReference>
<sequence length="227" mass="26635">MDRYYENDNRQRKNHYADFDEHGNPLTGNRNSLSRRNPEGNYGSGMYERDDRRRGEYTTHSARAYGDMSHGTRYGEGGSYEGGGSAYGHSYYGLSGQQGPRITQHDRGWDESRQYDAYGDSRHYQNRDQRFSDSFGRSSDGGYINEGRRDVNRRRNNPGHYDDSYQGYRSSGYDRSYDDFRGTGYGSTEYDNRDRDRMRSLRGNRDSDWEGNRSYTEHNRFNSGQDW</sequence>
<feature type="compositionally biased region" description="Basic and acidic residues" evidence="1">
    <location>
        <begin position="190"/>
        <end position="220"/>
    </location>
</feature>
<evidence type="ECO:0000313" key="3">
    <source>
        <dbReference type="Proteomes" id="UP000198724"/>
    </source>
</evidence>
<feature type="compositionally biased region" description="Basic and acidic residues" evidence="1">
    <location>
        <begin position="103"/>
        <end position="131"/>
    </location>
</feature>
<proteinExistence type="predicted"/>
<dbReference type="RefSeq" id="WP_092103624.1">
    <property type="nucleotide sequence ID" value="NZ_FOOT01000005.1"/>
</dbReference>
<protein>
    <submittedName>
        <fullName evidence="2">Uncharacterized protein</fullName>
    </submittedName>
</protein>
<reference evidence="3" key="1">
    <citation type="submission" date="2016-10" db="EMBL/GenBank/DDBJ databases">
        <authorList>
            <person name="Varghese N."/>
            <person name="Submissions S."/>
        </authorList>
    </citation>
    <scope>NUCLEOTIDE SEQUENCE [LARGE SCALE GENOMIC DNA]</scope>
    <source>
        <strain evidence="3">LP51</strain>
    </source>
</reference>
<dbReference type="EMBL" id="FOOT01000005">
    <property type="protein sequence ID" value="SFH07206.1"/>
    <property type="molecule type" value="Genomic_DNA"/>
</dbReference>
<name>A0A1I2X3E7_9BACT</name>
<feature type="compositionally biased region" description="Basic and acidic residues" evidence="1">
    <location>
        <begin position="47"/>
        <end position="57"/>
    </location>
</feature>
<feature type="compositionally biased region" description="Polar residues" evidence="1">
    <location>
        <begin position="26"/>
        <end position="35"/>
    </location>
</feature>
<feature type="compositionally biased region" description="Basic and acidic residues" evidence="1">
    <location>
        <begin position="1"/>
        <end position="23"/>
    </location>
</feature>
<dbReference type="OrthoDB" id="850838at2"/>
<keyword evidence="3" id="KW-1185">Reference proteome</keyword>
<accession>A0A1I2X3E7</accession>
<dbReference type="AlphaFoldDB" id="A0A1I2X3E7"/>
<evidence type="ECO:0000256" key="1">
    <source>
        <dbReference type="SAM" id="MobiDB-lite"/>
    </source>
</evidence>
<feature type="compositionally biased region" description="Gly residues" evidence="1">
    <location>
        <begin position="74"/>
        <end position="86"/>
    </location>
</feature>
<feature type="compositionally biased region" description="Low complexity" evidence="1">
    <location>
        <begin position="132"/>
        <end position="142"/>
    </location>
</feature>
<feature type="region of interest" description="Disordered" evidence="1">
    <location>
        <begin position="1"/>
        <end position="227"/>
    </location>
</feature>
<organism evidence="2 3">
    <name type="scientific">Pontibacter chinhatensis</name>
    <dbReference type="NCBI Taxonomy" id="1436961"/>
    <lineage>
        <taxon>Bacteria</taxon>
        <taxon>Pseudomonadati</taxon>
        <taxon>Bacteroidota</taxon>
        <taxon>Cytophagia</taxon>
        <taxon>Cytophagales</taxon>
        <taxon>Hymenobacteraceae</taxon>
        <taxon>Pontibacter</taxon>
    </lineage>
</organism>
<evidence type="ECO:0000313" key="2">
    <source>
        <dbReference type="EMBL" id="SFH07206.1"/>
    </source>
</evidence>